<accession>A0ABW3GDN3</accession>
<dbReference type="InterPro" id="IPR036615">
    <property type="entry name" value="Mur_ligase_C_dom_sf"/>
</dbReference>
<feature type="domain" description="Mur ligase N-terminal catalytic" evidence="12">
    <location>
        <begin position="22"/>
        <end position="89"/>
    </location>
</feature>
<dbReference type="InterPro" id="IPR051046">
    <property type="entry name" value="MurCDEF_CellWall_CoF430Synth"/>
</dbReference>
<keyword evidence="1 10" id="KW-0963">Cytoplasm</keyword>
<dbReference type="PANTHER" id="PTHR43024">
    <property type="entry name" value="UDP-N-ACETYLMURAMOYL-TRIPEPTIDE--D-ALANYL-D-ALANINE LIGASE"/>
    <property type="match status" value="1"/>
</dbReference>
<dbReference type="SUPFAM" id="SSF53623">
    <property type="entry name" value="MurD-like peptide ligases, catalytic domain"/>
    <property type="match status" value="1"/>
</dbReference>
<dbReference type="InterPro" id="IPR013221">
    <property type="entry name" value="Mur_ligase_cen"/>
</dbReference>
<feature type="domain" description="Mur ligase central" evidence="14">
    <location>
        <begin position="103"/>
        <end position="290"/>
    </location>
</feature>
<evidence type="ECO:0000256" key="7">
    <source>
        <dbReference type="ARBA" id="ARBA00022984"/>
    </source>
</evidence>
<dbReference type="GO" id="GO:0047480">
    <property type="term" value="F:UDP-N-acetylmuramoyl-tripeptide-D-alanyl-D-alanine ligase activity"/>
    <property type="evidence" value="ECO:0007669"/>
    <property type="project" value="UniProtKB-EC"/>
</dbReference>
<evidence type="ECO:0000256" key="5">
    <source>
        <dbReference type="ARBA" id="ARBA00022840"/>
    </source>
</evidence>
<dbReference type="InterPro" id="IPR004101">
    <property type="entry name" value="Mur_ligase_C"/>
</dbReference>
<keyword evidence="8 10" id="KW-0131">Cell cycle</keyword>
<dbReference type="InterPro" id="IPR036565">
    <property type="entry name" value="Mur-like_cat_sf"/>
</dbReference>
<dbReference type="SUPFAM" id="SSF63418">
    <property type="entry name" value="MurE/MurF N-terminal domain"/>
    <property type="match status" value="1"/>
</dbReference>
<dbReference type="InterPro" id="IPR005863">
    <property type="entry name" value="UDP-N-AcMur_synth"/>
</dbReference>
<sequence>MIALKTIAEVLQGTLLGNDVTVTSVDTDSRRVLPGQLFVALPGEKFDGHDFLPQVAAQGAVAALISKPVETDLPAVLVKDTRLALGQLASWWRQQLALPLIAVTGSNGKTTTKEMIAAIMQVHVGGTDLVLATAGNFNNDIGMPLTLLRLRATHRCAVIEMGMNHLGEIDYLTRLARPNVAVINNAGTAHIGELGSRENIAKAKGEIFAGLAVDGVAVINADSDFADYWRGLNPARRVLSFGMQQAADVQGEMLDGDSQFKLSFQDESVEVTLAVPGAHNVMNALAAAASCLAAGVSLTEVAQGLARFAGVKGRLQQKTAACGARLIDDTYNANPDSMKAALDVLSSLGENTVFVMGDMGELGADAEAMHAQIGRYAKDRGIRQFYALGTLTKAAAQAFGPQAQHFESLPSLVEALNQAVTAQDIVLVKGSRFMQMERVVQALVEAQATEQVGK</sequence>
<evidence type="ECO:0000256" key="2">
    <source>
        <dbReference type="ARBA" id="ARBA00022598"/>
    </source>
</evidence>
<dbReference type="Proteomes" id="UP001597106">
    <property type="component" value="Unassembled WGS sequence"/>
</dbReference>
<evidence type="ECO:0000313" key="16">
    <source>
        <dbReference type="Proteomes" id="UP001597106"/>
    </source>
</evidence>
<dbReference type="InterPro" id="IPR035911">
    <property type="entry name" value="MurE/MurF_N"/>
</dbReference>
<dbReference type="Gene3D" id="3.90.190.20">
    <property type="entry name" value="Mur ligase, C-terminal domain"/>
    <property type="match status" value="1"/>
</dbReference>
<dbReference type="Gene3D" id="3.40.1190.10">
    <property type="entry name" value="Mur-like, catalytic domain"/>
    <property type="match status" value="1"/>
</dbReference>
<keyword evidence="7 10" id="KW-0573">Peptidoglycan synthesis</keyword>
<comment type="caution">
    <text evidence="15">The sequence shown here is derived from an EMBL/GenBank/DDBJ whole genome shotgun (WGS) entry which is preliminary data.</text>
</comment>
<dbReference type="SUPFAM" id="SSF53244">
    <property type="entry name" value="MurD-like peptide ligases, peptide-binding domain"/>
    <property type="match status" value="1"/>
</dbReference>
<gene>
    <name evidence="10 15" type="primary">murF</name>
    <name evidence="15" type="ORF">ACFQ1T_01050</name>
</gene>
<evidence type="ECO:0000256" key="11">
    <source>
        <dbReference type="RuleBase" id="RU004136"/>
    </source>
</evidence>
<evidence type="ECO:0000259" key="13">
    <source>
        <dbReference type="Pfam" id="PF02875"/>
    </source>
</evidence>
<comment type="function">
    <text evidence="10 11">Involved in cell wall formation. Catalyzes the final step in the synthesis of UDP-N-acetylmuramoyl-pentapeptide, the precursor of murein.</text>
</comment>
<keyword evidence="4 10" id="KW-0547">Nucleotide-binding</keyword>
<dbReference type="EC" id="6.3.2.10" evidence="10 11"/>
<evidence type="ECO:0000259" key="12">
    <source>
        <dbReference type="Pfam" id="PF01225"/>
    </source>
</evidence>
<evidence type="ECO:0000256" key="10">
    <source>
        <dbReference type="HAMAP-Rule" id="MF_02019"/>
    </source>
</evidence>
<feature type="domain" description="Mur ligase C-terminal" evidence="13">
    <location>
        <begin position="313"/>
        <end position="432"/>
    </location>
</feature>
<comment type="catalytic activity">
    <reaction evidence="10 11">
        <text>D-alanyl-D-alanine + UDP-N-acetyl-alpha-D-muramoyl-L-alanyl-gamma-D-glutamyl-meso-2,6-diaminopimelate + ATP = UDP-N-acetyl-alpha-D-muramoyl-L-alanyl-gamma-D-glutamyl-meso-2,6-diaminopimeloyl-D-alanyl-D-alanine + ADP + phosphate + H(+)</text>
        <dbReference type="Rhea" id="RHEA:28374"/>
        <dbReference type="ChEBI" id="CHEBI:15378"/>
        <dbReference type="ChEBI" id="CHEBI:30616"/>
        <dbReference type="ChEBI" id="CHEBI:43474"/>
        <dbReference type="ChEBI" id="CHEBI:57822"/>
        <dbReference type="ChEBI" id="CHEBI:61386"/>
        <dbReference type="ChEBI" id="CHEBI:83905"/>
        <dbReference type="ChEBI" id="CHEBI:456216"/>
        <dbReference type="EC" id="6.3.2.10"/>
    </reaction>
</comment>
<comment type="pathway">
    <text evidence="10 11">Cell wall biogenesis; peptidoglycan biosynthesis.</text>
</comment>
<evidence type="ECO:0000259" key="14">
    <source>
        <dbReference type="Pfam" id="PF08245"/>
    </source>
</evidence>
<evidence type="ECO:0000256" key="3">
    <source>
        <dbReference type="ARBA" id="ARBA00022618"/>
    </source>
</evidence>
<evidence type="ECO:0000256" key="4">
    <source>
        <dbReference type="ARBA" id="ARBA00022741"/>
    </source>
</evidence>
<evidence type="ECO:0000256" key="8">
    <source>
        <dbReference type="ARBA" id="ARBA00023306"/>
    </source>
</evidence>
<keyword evidence="9 10" id="KW-0961">Cell wall biogenesis/degradation</keyword>
<evidence type="ECO:0000313" key="15">
    <source>
        <dbReference type="EMBL" id="MFD0928354.1"/>
    </source>
</evidence>
<comment type="subcellular location">
    <subcellularLocation>
        <location evidence="10 11">Cytoplasm</location>
    </subcellularLocation>
</comment>
<dbReference type="NCBIfam" id="TIGR01143">
    <property type="entry name" value="murF"/>
    <property type="match status" value="1"/>
</dbReference>
<keyword evidence="3 10" id="KW-0132">Cell division</keyword>
<evidence type="ECO:0000256" key="9">
    <source>
        <dbReference type="ARBA" id="ARBA00023316"/>
    </source>
</evidence>
<dbReference type="PANTHER" id="PTHR43024:SF1">
    <property type="entry name" value="UDP-N-ACETYLMURAMOYL-TRIPEPTIDE--D-ALANYL-D-ALANINE LIGASE"/>
    <property type="match status" value="1"/>
</dbReference>
<dbReference type="Pfam" id="PF01225">
    <property type="entry name" value="Mur_ligase"/>
    <property type="match status" value="1"/>
</dbReference>
<keyword evidence="2 10" id="KW-0436">Ligase</keyword>
<organism evidence="15 16">
    <name type="scientific">Methylophilus glucosoxydans</name>
    <dbReference type="NCBI Taxonomy" id="752553"/>
    <lineage>
        <taxon>Bacteria</taxon>
        <taxon>Pseudomonadati</taxon>
        <taxon>Pseudomonadota</taxon>
        <taxon>Betaproteobacteria</taxon>
        <taxon>Nitrosomonadales</taxon>
        <taxon>Methylophilaceae</taxon>
        <taxon>Methylophilus</taxon>
    </lineage>
</organism>
<protein>
    <recommendedName>
        <fullName evidence="10 11">UDP-N-acetylmuramoyl-tripeptide--D-alanyl-D-alanine ligase</fullName>
        <ecNumber evidence="10 11">6.3.2.10</ecNumber>
    </recommendedName>
    <alternativeName>
        <fullName evidence="10">D-alanyl-D-alanine-adding enzyme</fullName>
    </alternativeName>
</protein>
<proteinExistence type="inferred from homology"/>
<dbReference type="EMBL" id="JBHTJW010000001">
    <property type="protein sequence ID" value="MFD0928354.1"/>
    <property type="molecule type" value="Genomic_DNA"/>
</dbReference>
<evidence type="ECO:0000256" key="1">
    <source>
        <dbReference type="ARBA" id="ARBA00022490"/>
    </source>
</evidence>
<name>A0ABW3GDN3_9PROT</name>
<dbReference type="HAMAP" id="MF_02019">
    <property type="entry name" value="MurF"/>
    <property type="match status" value="1"/>
</dbReference>
<reference evidence="16" key="1">
    <citation type="journal article" date="2019" name="Int. J. Syst. Evol. Microbiol.">
        <title>The Global Catalogue of Microorganisms (GCM) 10K type strain sequencing project: providing services to taxonomists for standard genome sequencing and annotation.</title>
        <authorList>
            <consortium name="The Broad Institute Genomics Platform"/>
            <consortium name="The Broad Institute Genome Sequencing Center for Infectious Disease"/>
            <person name="Wu L."/>
            <person name="Ma J."/>
        </authorList>
    </citation>
    <scope>NUCLEOTIDE SEQUENCE [LARGE SCALE GENOMIC DNA]</scope>
    <source>
        <strain evidence="16">CCUG 59685</strain>
    </source>
</reference>
<comment type="similarity">
    <text evidence="10">Belongs to the MurCDEF family. MurF subfamily.</text>
</comment>
<keyword evidence="5 10" id="KW-0067">ATP-binding</keyword>
<feature type="binding site" evidence="10">
    <location>
        <begin position="105"/>
        <end position="111"/>
    </location>
    <ligand>
        <name>ATP</name>
        <dbReference type="ChEBI" id="CHEBI:30616"/>
    </ligand>
</feature>
<dbReference type="RefSeq" id="WP_379073436.1">
    <property type="nucleotide sequence ID" value="NZ_JBHTJW010000001.1"/>
</dbReference>
<keyword evidence="6 10" id="KW-0133">Cell shape</keyword>
<keyword evidence="16" id="KW-1185">Reference proteome</keyword>
<dbReference type="Pfam" id="PF02875">
    <property type="entry name" value="Mur_ligase_C"/>
    <property type="match status" value="1"/>
</dbReference>
<dbReference type="Gene3D" id="3.40.1390.10">
    <property type="entry name" value="MurE/MurF, N-terminal domain"/>
    <property type="match status" value="1"/>
</dbReference>
<dbReference type="Pfam" id="PF08245">
    <property type="entry name" value="Mur_ligase_M"/>
    <property type="match status" value="1"/>
</dbReference>
<dbReference type="InterPro" id="IPR000713">
    <property type="entry name" value="Mur_ligase_N"/>
</dbReference>
<evidence type="ECO:0000256" key="6">
    <source>
        <dbReference type="ARBA" id="ARBA00022960"/>
    </source>
</evidence>